<dbReference type="EMBL" id="PGXC01000069">
    <property type="protein sequence ID" value="PKK88075.1"/>
    <property type="molecule type" value="Genomic_DNA"/>
</dbReference>
<dbReference type="Pfam" id="PF07862">
    <property type="entry name" value="Nif11"/>
    <property type="match status" value="1"/>
</dbReference>
<gene>
    <name evidence="2" type="ORF">CVV64_20395</name>
</gene>
<evidence type="ECO:0000259" key="1">
    <source>
        <dbReference type="Pfam" id="PF07862"/>
    </source>
</evidence>
<dbReference type="InterPro" id="IPR012903">
    <property type="entry name" value="Nif11"/>
</dbReference>
<sequence>MISMSKEAVRKYVELLSRDEEFLKKIVETGEDKSAKLALIKSHELDFTREEFEEVGKEFASVYFAENGELTDEGLDIVSGGSLSSLLSASSGIMTAAGEPGVIGSAIGSAIGGTGAGFASGAVMGAIPALIGASFFSGIPGVSNPFAKLMINATHRNPLAGTGAGKIFGFHSLLPF</sequence>
<evidence type="ECO:0000313" key="3">
    <source>
        <dbReference type="Proteomes" id="UP000233256"/>
    </source>
</evidence>
<feature type="domain" description="Nif11" evidence="1">
    <location>
        <begin position="4"/>
        <end position="52"/>
    </location>
</feature>
<accession>A0A2N1PIA5</accession>
<dbReference type="Proteomes" id="UP000233256">
    <property type="component" value="Unassembled WGS sequence"/>
</dbReference>
<comment type="caution">
    <text evidence="2">The sequence shown here is derived from an EMBL/GenBank/DDBJ whole genome shotgun (WGS) entry which is preliminary data.</text>
</comment>
<protein>
    <recommendedName>
        <fullName evidence="1">Nif11 domain-containing protein</fullName>
    </recommendedName>
</protein>
<reference evidence="2 3" key="1">
    <citation type="journal article" date="2017" name="ISME J.">
        <title>Potential for microbial H2 and metal transformations associated with novel bacteria and archaea in deep terrestrial subsurface sediments.</title>
        <authorList>
            <person name="Hernsdorf A.W."/>
            <person name="Amano Y."/>
            <person name="Miyakawa K."/>
            <person name="Ise K."/>
            <person name="Suzuki Y."/>
            <person name="Anantharaman K."/>
            <person name="Probst A."/>
            <person name="Burstein D."/>
            <person name="Thomas B.C."/>
            <person name="Banfield J.F."/>
        </authorList>
    </citation>
    <scope>NUCLEOTIDE SEQUENCE [LARGE SCALE GENOMIC DNA]</scope>
    <source>
        <strain evidence="2">HGW-Wallbacteria-1</strain>
    </source>
</reference>
<evidence type="ECO:0000313" key="2">
    <source>
        <dbReference type="EMBL" id="PKK88075.1"/>
    </source>
</evidence>
<dbReference type="AlphaFoldDB" id="A0A2N1PIA5"/>
<proteinExistence type="predicted"/>
<name>A0A2N1PIA5_9BACT</name>
<organism evidence="2 3">
    <name type="scientific">Candidatus Wallbacteria bacterium HGW-Wallbacteria-1</name>
    <dbReference type="NCBI Taxonomy" id="2013854"/>
    <lineage>
        <taxon>Bacteria</taxon>
        <taxon>Candidatus Walliibacteriota</taxon>
    </lineage>
</organism>